<keyword evidence="4 9" id="KW-0747">Spliceosome</keyword>
<dbReference type="GO" id="GO:0005682">
    <property type="term" value="C:U5 snRNP"/>
    <property type="evidence" value="ECO:0007669"/>
    <property type="project" value="TreeGrafter"/>
</dbReference>
<evidence type="ECO:0000256" key="9">
    <source>
        <dbReference type="RuleBase" id="RU365052"/>
    </source>
</evidence>
<feature type="non-terminal residue" evidence="12">
    <location>
        <position position="104"/>
    </location>
</feature>
<comment type="subcellular location">
    <subcellularLocation>
        <location evidence="1 9">Nucleus</location>
    </subcellularLocation>
</comment>
<dbReference type="GO" id="GO:0071004">
    <property type="term" value="C:U2-type prespliceosome"/>
    <property type="evidence" value="ECO:0007669"/>
    <property type="project" value="TreeGrafter"/>
</dbReference>
<evidence type="ECO:0000256" key="5">
    <source>
        <dbReference type="ARBA" id="ARBA00022884"/>
    </source>
</evidence>
<gene>
    <name evidence="12" type="ORF">KGM_213633A</name>
</gene>
<keyword evidence="6 9" id="KW-0508">mRNA splicing</keyword>
<dbReference type="GO" id="GO:0003723">
    <property type="term" value="F:RNA binding"/>
    <property type="evidence" value="ECO:0007669"/>
    <property type="project" value="UniProtKB-UniRule"/>
</dbReference>
<dbReference type="SUPFAM" id="SSF50182">
    <property type="entry name" value="Sm-like ribonucleoproteins"/>
    <property type="match status" value="1"/>
</dbReference>
<dbReference type="AlphaFoldDB" id="A0A212EMZ2"/>
<name>A0A212EMZ2_DANPL</name>
<dbReference type="CDD" id="cd01719">
    <property type="entry name" value="Sm_G"/>
    <property type="match status" value="1"/>
</dbReference>
<evidence type="ECO:0000256" key="8">
    <source>
        <dbReference type="ARBA" id="ARBA00023274"/>
    </source>
</evidence>
<evidence type="ECO:0000256" key="2">
    <source>
        <dbReference type="ARBA" id="ARBA00006850"/>
    </source>
</evidence>
<dbReference type="InterPro" id="IPR034098">
    <property type="entry name" value="Sm_G"/>
</dbReference>
<dbReference type="SMART" id="SM00651">
    <property type="entry name" value="Sm"/>
    <property type="match status" value="1"/>
</dbReference>
<dbReference type="KEGG" id="dpl:KGM_213633A"/>
<dbReference type="GO" id="GO:0034719">
    <property type="term" value="C:SMN-Sm protein complex"/>
    <property type="evidence" value="ECO:0007669"/>
    <property type="project" value="TreeGrafter"/>
</dbReference>
<dbReference type="Proteomes" id="UP000007151">
    <property type="component" value="Unassembled WGS sequence"/>
</dbReference>
<keyword evidence="5 9" id="KW-0694">RNA-binding</keyword>
<dbReference type="PANTHER" id="PTHR10553:SF2">
    <property type="entry name" value="SMALL NUCLEAR RIBONUCLEOPROTEIN G"/>
    <property type="match status" value="1"/>
</dbReference>
<dbReference type="GO" id="GO:0005686">
    <property type="term" value="C:U2 snRNP"/>
    <property type="evidence" value="ECO:0007669"/>
    <property type="project" value="TreeGrafter"/>
</dbReference>
<comment type="similarity">
    <text evidence="2 9">Belongs to the snRNP Sm proteins family.</text>
</comment>
<keyword evidence="8 9" id="KW-0687">Ribonucleoprotein</keyword>
<evidence type="ECO:0000256" key="1">
    <source>
        <dbReference type="ARBA" id="ARBA00004123"/>
    </source>
</evidence>
<organism evidence="12 13">
    <name type="scientific">Danaus plexippus plexippus</name>
    <dbReference type="NCBI Taxonomy" id="278856"/>
    <lineage>
        <taxon>Eukaryota</taxon>
        <taxon>Metazoa</taxon>
        <taxon>Ecdysozoa</taxon>
        <taxon>Arthropoda</taxon>
        <taxon>Hexapoda</taxon>
        <taxon>Insecta</taxon>
        <taxon>Pterygota</taxon>
        <taxon>Neoptera</taxon>
        <taxon>Endopterygota</taxon>
        <taxon>Lepidoptera</taxon>
        <taxon>Glossata</taxon>
        <taxon>Ditrysia</taxon>
        <taxon>Papilionoidea</taxon>
        <taxon>Nymphalidae</taxon>
        <taxon>Danainae</taxon>
        <taxon>Danaini</taxon>
        <taxon>Danaina</taxon>
        <taxon>Danaus</taxon>
        <taxon>Danaus</taxon>
    </lineage>
</organism>
<dbReference type="GO" id="GO:0071011">
    <property type="term" value="C:precatalytic spliceosome"/>
    <property type="evidence" value="ECO:0007669"/>
    <property type="project" value="TreeGrafter"/>
</dbReference>
<dbReference type="STRING" id="278856.A0A212EMZ2"/>
<dbReference type="GO" id="GO:0000387">
    <property type="term" value="P:spliceosomal snRNP assembly"/>
    <property type="evidence" value="ECO:0007669"/>
    <property type="project" value="UniProtKB-UniRule"/>
</dbReference>
<evidence type="ECO:0000256" key="6">
    <source>
        <dbReference type="ARBA" id="ARBA00023187"/>
    </source>
</evidence>
<dbReference type="InParanoid" id="A0A212EMZ2"/>
<dbReference type="InterPro" id="IPR047575">
    <property type="entry name" value="Sm"/>
</dbReference>
<dbReference type="GO" id="GO:0043186">
    <property type="term" value="C:P granule"/>
    <property type="evidence" value="ECO:0007669"/>
    <property type="project" value="TreeGrafter"/>
</dbReference>
<dbReference type="GO" id="GO:0071013">
    <property type="term" value="C:catalytic step 2 spliceosome"/>
    <property type="evidence" value="ECO:0007669"/>
    <property type="project" value="TreeGrafter"/>
</dbReference>
<evidence type="ECO:0000256" key="7">
    <source>
        <dbReference type="ARBA" id="ARBA00023242"/>
    </source>
</evidence>
<dbReference type="Pfam" id="PF01423">
    <property type="entry name" value="LSM"/>
    <property type="match status" value="1"/>
</dbReference>
<dbReference type="PANTHER" id="PTHR10553">
    <property type="entry name" value="SMALL NUCLEAR RIBONUCLEOPROTEIN"/>
    <property type="match status" value="1"/>
</dbReference>
<evidence type="ECO:0000256" key="4">
    <source>
        <dbReference type="ARBA" id="ARBA00022728"/>
    </source>
</evidence>
<proteinExistence type="inferred from homology"/>
<dbReference type="InterPro" id="IPR044641">
    <property type="entry name" value="Lsm7/SmG-like"/>
</dbReference>
<evidence type="ECO:0000313" key="12">
    <source>
        <dbReference type="EMBL" id="OWR42848.1"/>
    </source>
</evidence>
<protein>
    <recommendedName>
        <fullName evidence="9">Small nuclear ribonucleoprotein G</fullName>
        <shortName evidence="9">snRNP-G</shortName>
    </recommendedName>
</protein>
<evidence type="ECO:0000256" key="10">
    <source>
        <dbReference type="SAM" id="MobiDB-lite"/>
    </source>
</evidence>
<dbReference type="Gene3D" id="2.30.30.100">
    <property type="match status" value="1"/>
</dbReference>
<evidence type="ECO:0000256" key="3">
    <source>
        <dbReference type="ARBA" id="ARBA00022664"/>
    </source>
</evidence>
<reference evidence="12 13" key="1">
    <citation type="journal article" date="2011" name="Cell">
        <title>The monarch butterfly genome yields insights into long-distance migration.</title>
        <authorList>
            <person name="Zhan S."/>
            <person name="Merlin C."/>
            <person name="Boore J.L."/>
            <person name="Reppert S.M."/>
        </authorList>
    </citation>
    <scope>NUCLEOTIDE SEQUENCE [LARGE SCALE GENOMIC DNA]</scope>
    <source>
        <strain evidence="12">F-2</strain>
    </source>
</reference>
<comment type="caution">
    <text evidence="12">The sequence shown here is derived from an EMBL/GenBank/DDBJ whole genome shotgun (WGS) entry which is preliminary data.</text>
</comment>
<feature type="domain" description="Sm" evidence="11">
    <location>
        <begin position="4"/>
        <end position="76"/>
    </location>
</feature>
<dbReference type="PROSITE" id="PS52002">
    <property type="entry name" value="SM"/>
    <property type="match status" value="1"/>
</dbReference>
<comment type="function">
    <text evidence="9">Plays a role in pre-mRNA splicing.</text>
</comment>
<dbReference type="GO" id="GO:0097526">
    <property type="term" value="C:spliceosomal tri-snRNP complex"/>
    <property type="evidence" value="ECO:0007669"/>
    <property type="project" value="TreeGrafter"/>
</dbReference>
<dbReference type="GO" id="GO:0005685">
    <property type="term" value="C:U1 snRNP"/>
    <property type="evidence" value="ECO:0007669"/>
    <property type="project" value="TreeGrafter"/>
</dbReference>
<keyword evidence="3 9" id="KW-0507">mRNA processing</keyword>
<dbReference type="GO" id="GO:0005687">
    <property type="term" value="C:U4 snRNP"/>
    <property type="evidence" value="ECO:0007669"/>
    <property type="project" value="TreeGrafter"/>
</dbReference>
<dbReference type="InterPro" id="IPR001163">
    <property type="entry name" value="Sm_dom_euk/arc"/>
</dbReference>
<evidence type="ECO:0000313" key="13">
    <source>
        <dbReference type="Proteomes" id="UP000007151"/>
    </source>
</evidence>
<dbReference type="GO" id="GO:0005689">
    <property type="term" value="C:U12-type spliceosomal complex"/>
    <property type="evidence" value="ECO:0007669"/>
    <property type="project" value="TreeGrafter"/>
</dbReference>
<keyword evidence="7 9" id="KW-0539">Nucleus</keyword>
<dbReference type="InterPro" id="IPR010920">
    <property type="entry name" value="LSM_dom_sf"/>
</dbReference>
<dbReference type="EMBL" id="AGBW02013765">
    <property type="protein sequence ID" value="OWR42848.1"/>
    <property type="molecule type" value="Genomic_DNA"/>
</dbReference>
<accession>A0A212EMZ2</accession>
<sequence>MSKAHPPELKKFMDKKLSIKLNAGRAVTGVLRGFDPFMNLVLDESVEECKDGQRNNIGMVVRTKPSIMADTLDPLSPSTNDSSPGLMHILRQRLGRAPTGSNGD</sequence>
<evidence type="ECO:0000259" key="11">
    <source>
        <dbReference type="PROSITE" id="PS52002"/>
    </source>
</evidence>
<feature type="region of interest" description="Disordered" evidence="10">
    <location>
        <begin position="71"/>
        <end position="104"/>
    </location>
</feature>
<keyword evidence="13" id="KW-1185">Reference proteome</keyword>
<dbReference type="FunFam" id="2.30.30.100:FF:000017">
    <property type="entry name" value="Small nuclear ribonucleoprotein G"/>
    <property type="match status" value="1"/>
</dbReference>